<feature type="domain" description="FAD-dependent oxidoreductase 2 FAD-binding" evidence="3">
    <location>
        <begin position="7"/>
        <end position="363"/>
    </location>
</feature>
<evidence type="ECO:0000313" key="5">
    <source>
        <dbReference type="Proteomes" id="UP000002613"/>
    </source>
</evidence>
<keyword evidence="2" id="KW-0560">Oxidoreductase</keyword>
<dbReference type="Proteomes" id="UP000002613">
    <property type="component" value="Chromosome"/>
</dbReference>
<dbReference type="GeneID" id="8779756"/>
<dbReference type="SUPFAM" id="SSF51905">
    <property type="entry name" value="FAD/NAD(P)-binding domain"/>
    <property type="match status" value="1"/>
</dbReference>
<dbReference type="InterPro" id="IPR003953">
    <property type="entry name" value="FAD-dep_OxRdtase_2_FAD-bd"/>
</dbReference>
<dbReference type="PANTHER" id="PTHR11632:SF51">
    <property type="entry name" value="SUCCINATE DEHYDROGENASE [UBIQUINONE] FLAVOPROTEIN SUBUNIT, MITOCHONDRIAL"/>
    <property type="match status" value="1"/>
</dbReference>
<proteinExistence type="predicted"/>
<dbReference type="eggNOG" id="arCOG00573">
    <property type="taxonomic scope" value="Archaea"/>
</dbReference>
<evidence type="ECO:0000259" key="3">
    <source>
        <dbReference type="Pfam" id="PF00890"/>
    </source>
</evidence>
<dbReference type="PIRSF" id="PIRSF000171">
    <property type="entry name" value="SDHA_APRA_LASPO"/>
    <property type="match status" value="1"/>
</dbReference>
<name>D3S0V3_FERPA</name>
<dbReference type="GO" id="GO:0009055">
    <property type="term" value="F:electron transfer activity"/>
    <property type="evidence" value="ECO:0007669"/>
    <property type="project" value="TreeGrafter"/>
</dbReference>
<reference evidence="5" key="1">
    <citation type="submission" date="2010-02" db="EMBL/GenBank/DDBJ databases">
        <title>Complete sequence of Ferroglobus placidus DSM 10642.</title>
        <authorList>
            <consortium name="US DOE Joint Genome Institute"/>
            <person name="Lucas S."/>
            <person name="Copeland A."/>
            <person name="Lapidus A."/>
            <person name="Cheng J.-F."/>
            <person name="Bruce D."/>
            <person name="Goodwin L."/>
            <person name="Pitluck S."/>
            <person name="Saunders E."/>
            <person name="Brettin T."/>
            <person name="Detter J.C."/>
            <person name="Han C."/>
            <person name="Tapia R."/>
            <person name="Larimer F."/>
            <person name="Land M."/>
            <person name="Hauser L."/>
            <person name="Kyrpides N."/>
            <person name="Ivanova N."/>
            <person name="Holmes D."/>
            <person name="Lovley D."/>
            <person name="Kyrpides N."/>
            <person name="Anderson I.J."/>
            <person name="Woyke T."/>
        </authorList>
    </citation>
    <scope>NUCLEOTIDE SEQUENCE [LARGE SCALE GENOMIC DNA]</scope>
    <source>
        <strain evidence="5">DSM 10642 / AEDII12DO</strain>
    </source>
</reference>
<dbReference type="Gene3D" id="3.50.50.60">
    <property type="entry name" value="FAD/NAD(P)-binding domain"/>
    <property type="match status" value="2"/>
</dbReference>
<protein>
    <submittedName>
        <fullName evidence="4">FAD dependent oxidoreductase</fullName>
    </submittedName>
</protein>
<sequence>MEVINTDLAIVGGGTAGCLAAYQASKEGIESVIIDKANIRRSGCLAPGVNAIYSYLHEGDKPEDYYEFVKFQGMGLARKDLALTQIKEVRNAVKILEKYGLPILWERQGRFGLKIYGEHIKPILADIARDSTENVLEYHYSVELGVKDGVCGVYAFDLKNEDLVFVKAKAVLIATGGASGLYSNYTVPWYPPGNAGSGFSLAIRAGAEMTSLEIRFIPPRIKDVNSPIGVTAVGLKAPLINSKGEEFMKKKYAEFGGETAPIAIRAYAPTKEILEGNFPIYLDTRGVEEEKFDELIKLYLNAWPLFYLFVKARGIDLKEKLLEVQPSEPYLTASHTIAGIWVDDKRMTSVKYLFAAGDAAGGVPLKHVGGALAEGIIAAKEAARVKRTNDYTPKELQFEFDGYHWKNAEERMKFVLDHYAGGLPRFYVYNEASASYALKEVEKLLSLKLGGEPIRVFETRDRLVVARAMLHHMIERKETRMPPFQMRSDYPELSNSNYMLVSKFGEKVTFRREYV</sequence>
<dbReference type="InterPro" id="IPR036188">
    <property type="entry name" value="FAD/NAD-bd_sf"/>
</dbReference>
<evidence type="ECO:0000256" key="2">
    <source>
        <dbReference type="ARBA" id="ARBA00023002"/>
    </source>
</evidence>
<dbReference type="AlphaFoldDB" id="D3S0V3"/>
<dbReference type="EMBL" id="CP001899">
    <property type="protein sequence ID" value="ADC66344.1"/>
    <property type="molecule type" value="Genomic_DNA"/>
</dbReference>
<gene>
    <name evidence="4" type="ordered locus">Ferp_2218</name>
</gene>
<dbReference type="SUPFAM" id="SSF46977">
    <property type="entry name" value="Succinate dehydrogenase/fumarate reductase flavoprotein C-terminal domain"/>
    <property type="match status" value="1"/>
</dbReference>
<organism evidence="4 5">
    <name type="scientific">Ferroglobus placidus (strain DSM 10642 / AEDII12DO)</name>
    <dbReference type="NCBI Taxonomy" id="589924"/>
    <lineage>
        <taxon>Archaea</taxon>
        <taxon>Methanobacteriati</taxon>
        <taxon>Methanobacteriota</taxon>
        <taxon>Archaeoglobi</taxon>
        <taxon>Archaeoglobales</taxon>
        <taxon>Archaeoglobaceae</taxon>
        <taxon>Ferroglobus</taxon>
    </lineage>
</organism>
<dbReference type="GO" id="GO:0009061">
    <property type="term" value="P:anaerobic respiration"/>
    <property type="evidence" value="ECO:0007669"/>
    <property type="project" value="TreeGrafter"/>
</dbReference>
<dbReference type="PRINTS" id="PR00368">
    <property type="entry name" value="FADPNR"/>
</dbReference>
<dbReference type="GO" id="GO:0050660">
    <property type="term" value="F:flavin adenine dinucleotide binding"/>
    <property type="evidence" value="ECO:0007669"/>
    <property type="project" value="TreeGrafter"/>
</dbReference>
<dbReference type="Pfam" id="PF00890">
    <property type="entry name" value="FAD_binding_2"/>
    <property type="match status" value="1"/>
</dbReference>
<dbReference type="GO" id="GO:0000104">
    <property type="term" value="F:succinate dehydrogenase activity"/>
    <property type="evidence" value="ECO:0007669"/>
    <property type="project" value="TreeGrafter"/>
</dbReference>
<evidence type="ECO:0000313" key="4">
    <source>
        <dbReference type="EMBL" id="ADC66344.1"/>
    </source>
</evidence>
<accession>D3S0V3</accession>
<dbReference type="STRING" id="589924.Ferp_2218"/>
<dbReference type="SMR" id="D3S0V3"/>
<dbReference type="KEGG" id="fpl:Ferp_2218"/>
<dbReference type="InterPro" id="IPR027477">
    <property type="entry name" value="Succ_DH/fumarate_Rdtase_cat_sf"/>
</dbReference>
<dbReference type="OrthoDB" id="23539at2157"/>
<reference evidence="4 5" key="2">
    <citation type="journal article" date="2011" name="Stand. Genomic Sci.">
        <title>Complete genome sequence of Ferroglobus placidus AEDII12DO.</title>
        <authorList>
            <person name="Anderson I."/>
            <person name="Risso C."/>
            <person name="Holmes D."/>
            <person name="Lucas S."/>
            <person name="Copeland A."/>
            <person name="Lapidus A."/>
            <person name="Cheng J.F."/>
            <person name="Bruce D."/>
            <person name="Goodwin L."/>
            <person name="Pitluck S."/>
            <person name="Saunders E."/>
            <person name="Brettin T."/>
            <person name="Detter J.C."/>
            <person name="Han C."/>
            <person name="Tapia R."/>
            <person name="Larimer F."/>
            <person name="Land M."/>
            <person name="Hauser L."/>
            <person name="Woyke T."/>
            <person name="Lovley D."/>
            <person name="Kyrpides N."/>
            <person name="Ivanova N."/>
        </authorList>
    </citation>
    <scope>NUCLEOTIDE SEQUENCE [LARGE SCALE GENOMIC DNA]</scope>
    <source>
        <strain evidence="5">DSM 10642 / AEDII12DO</strain>
    </source>
</reference>
<dbReference type="PaxDb" id="589924-Ferp_2218"/>
<keyword evidence="1" id="KW-0285">Flavoprotein</keyword>
<evidence type="ECO:0000256" key="1">
    <source>
        <dbReference type="ARBA" id="ARBA00022630"/>
    </source>
</evidence>
<dbReference type="PANTHER" id="PTHR11632">
    <property type="entry name" value="SUCCINATE DEHYDROGENASE 2 FLAVOPROTEIN SUBUNIT"/>
    <property type="match status" value="1"/>
</dbReference>
<dbReference type="SUPFAM" id="SSF56425">
    <property type="entry name" value="Succinate dehydrogenase/fumarate reductase flavoprotein, catalytic domain"/>
    <property type="match status" value="1"/>
</dbReference>
<dbReference type="RefSeq" id="WP_012966682.1">
    <property type="nucleotide sequence ID" value="NC_013849.1"/>
</dbReference>
<dbReference type="InterPro" id="IPR037099">
    <property type="entry name" value="Fum_R/Succ_DH_flav-like_C_sf"/>
</dbReference>
<dbReference type="InterPro" id="IPR030664">
    <property type="entry name" value="SdhA/FrdA/AprA"/>
</dbReference>
<keyword evidence="5" id="KW-1185">Reference proteome</keyword>
<dbReference type="HOGENOM" id="CLU_014312_8_3_2"/>
<dbReference type="PRINTS" id="PR00411">
    <property type="entry name" value="PNDRDTASEI"/>
</dbReference>
<dbReference type="GO" id="GO:0005886">
    <property type="term" value="C:plasma membrane"/>
    <property type="evidence" value="ECO:0007669"/>
    <property type="project" value="TreeGrafter"/>
</dbReference>